<dbReference type="Gene3D" id="3.30.70.270">
    <property type="match status" value="1"/>
</dbReference>
<sequence length="362" mass="38985">MTRIPHVDQGAEWARLDDGGRRILLTEILAQVSRDALRSQGLDAVLRCIVDCLVARLPVAVASIILLDAEARHFVHEVAAGAFDLALPAELPWPVTVGAAGRCVRSGEPVLIDDVAHDIDYVPGHPSVRSEYLVPIRHGGRMQGVLNLESPRADLFTPAFCAVFDAIAEQIGGAIHLARVERELEASRRRIEELSMLDGLTGVGNRARFERALAKSWADAADSGAALAILRVDIDGFCALNEACGRPYGDDCLRELARQCQSLLRRDDDVAARLGDGQLVILLPGRDEASVQEEAERLRAAVESVRMNHPASPVSSHLTISVGASSCASVCNKPVEYLLRVADRALRQAKAEGGNRVVVLAA</sequence>
<dbReference type="SMART" id="SM00065">
    <property type="entry name" value="GAF"/>
    <property type="match status" value="1"/>
</dbReference>
<dbReference type="EMBL" id="SMAF01000008">
    <property type="protein sequence ID" value="TCS98494.1"/>
    <property type="molecule type" value="Genomic_DNA"/>
</dbReference>
<dbReference type="PANTHER" id="PTHR45138">
    <property type="entry name" value="REGULATORY COMPONENTS OF SENSORY TRANSDUCTION SYSTEM"/>
    <property type="match status" value="1"/>
</dbReference>
<dbReference type="Pfam" id="PF00990">
    <property type="entry name" value="GGDEF"/>
    <property type="match status" value="1"/>
</dbReference>
<evidence type="ECO:0000256" key="1">
    <source>
        <dbReference type="ARBA" id="ARBA00012528"/>
    </source>
</evidence>
<protein>
    <recommendedName>
        <fullName evidence="1">diguanylate cyclase</fullName>
        <ecNumber evidence="1">2.7.7.65</ecNumber>
    </recommendedName>
</protein>
<dbReference type="GO" id="GO:1902201">
    <property type="term" value="P:negative regulation of bacterial-type flagellum-dependent cell motility"/>
    <property type="evidence" value="ECO:0007669"/>
    <property type="project" value="TreeGrafter"/>
</dbReference>
<dbReference type="EC" id="2.7.7.65" evidence="1"/>
<dbReference type="GO" id="GO:0052621">
    <property type="term" value="F:diguanylate cyclase activity"/>
    <property type="evidence" value="ECO:0007669"/>
    <property type="project" value="UniProtKB-EC"/>
</dbReference>
<feature type="domain" description="GGDEF" evidence="3">
    <location>
        <begin position="225"/>
        <end position="362"/>
    </location>
</feature>
<dbReference type="PROSITE" id="PS50887">
    <property type="entry name" value="GGDEF"/>
    <property type="match status" value="1"/>
</dbReference>
<organism evidence="4 5">
    <name type="scientific">Pseudofulvimonas gallinarii</name>
    <dbReference type="NCBI Taxonomy" id="634155"/>
    <lineage>
        <taxon>Bacteria</taxon>
        <taxon>Pseudomonadati</taxon>
        <taxon>Pseudomonadota</taxon>
        <taxon>Gammaproteobacteria</taxon>
        <taxon>Lysobacterales</taxon>
        <taxon>Rhodanobacteraceae</taxon>
        <taxon>Pseudofulvimonas</taxon>
    </lineage>
</organism>
<dbReference type="PANTHER" id="PTHR45138:SF9">
    <property type="entry name" value="DIGUANYLATE CYCLASE DGCM-RELATED"/>
    <property type="match status" value="1"/>
</dbReference>
<dbReference type="SMART" id="SM00267">
    <property type="entry name" value="GGDEF"/>
    <property type="match status" value="1"/>
</dbReference>
<dbReference type="InterPro" id="IPR000160">
    <property type="entry name" value="GGDEF_dom"/>
</dbReference>
<dbReference type="SUPFAM" id="SSF55073">
    <property type="entry name" value="Nucleotide cyclase"/>
    <property type="match status" value="1"/>
</dbReference>
<keyword evidence="5" id="KW-1185">Reference proteome</keyword>
<dbReference type="GO" id="GO:0043709">
    <property type="term" value="P:cell adhesion involved in single-species biofilm formation"/>
    <property type="evidence" value="ECO:0007669"/>
    <property type="project" value="TreeGrafter"/>
</dbReference>
<dbReference type="InterPro" id="IPR029016">
    <property type="entry name" value="GAF-like_dom_sf"/>
</dbReference>
<evidence type="ECO:0000313" key="5">
    <source>
        <dbReference type="Proteomes" id="UP000294599"/>
    </source>
</evidence>
<dbReference type="InterPro" id="IPR050469">
    <property type="entry name" value="Diguanylate_Cyclase"/>
</dbReference>
<dbReference type="CDD" id="cd01949">
    <property type="entry name" value="GGDEF"/>
    <property type="match status" value="1"/>
</dbReference>
<comment type="catalytic activity">
    <reaction evidence="2">
        <text>2 GTP = 3',3'-c-di-GMP + 2 diphosphate</text>
        <dbReference type="Rhea" id="RHEA:24898"/>
        <dbReference type="ChEBI" id="CHEBI:33019"/>
        <dbReference type="ChEBI" id="CHEBI:37565"/>
        <dbReference type="ChEBI" id="CHEBI:58805"/>
        <dbReference type="EC" id="2.7.7.65"/>
    </reaction>
</comment>
<dbReference type="Pfam" id="PF13185">
    <property type="entry name" value="GAF_2"/>
    <property type="match status" value="1"/>
</dbReference>
<dbReference type="InterPro" id="IPR003018">
    <property type="entry name" value="GAF"/>
</dbReference>
<dbReference type="GO" id="GO:0005886">
    <property type="term" value="C:plasma membrane"/>
    <property type="evidence" value="ECO:0007669"/>
    <property type="project" value="TreeGrafter"/>
</dbReference>
<name>A0A4R3LJ11_9GAMM</name>
<accession>A0A4R3LJ11</accession>
<proteinExistence type="predicted"/>
<dbReference type="Proteomes" id="UP000294599">
    <property type="component" value="Unassembled WGS sequence"/>
</dbReference>
<comment type="caution">
    <text evidence="4">The sequence shown here is derived from an EMBL/GenBank/DDBJ whole genome shotgun (WGS) entry which is preliminary data.</text>
</comment>
<dbReference type="InterPro" id="IPR043128">
    <property type="entry name" value="Rev_trsase/Diguanyl_cyclase"/>
</dbReference>
<dbReference type="SUPFAM" id="SSF55781">
    <property type="entry name" value="GAF domain-like"/>
    <property type="match status" value="1"/>
</dbReference>
<dbReference type="Gene3D" id="3.30.450.40">
    <property type="match status" value="1"/>
</dbReference>
<evidence type="ECO:0000256" key="2">
    <source>
        <dbReference type="ARBA" id="ARBA00034247"/>
    </source>
</evidence>
<gene>
    <name evidence="4" type="ORF">EDC25_10874</name>
</gene>
<evidence type="ECO:0000259" key="3">
    <source>
        <dbReference type="PROSITE" id="PS50887"/>
    </source>
</evidence>
<reference evidence="4 5" key="1">
    <citation type="submission" date="2019-03" db="EMBL/GenBank/DDBJ databases">
        <title>Genomic Encyclopedia of Type Strains, Phase IV (KMG-IV): sequencing the most valuable type-strain genomes for metagenomic binning, comparative biology and taxonomic classification.</title>
        <authorList>
            <person name="Goeker M."/>
        </authorList>
    </citation>
    <scope>NUCLEOTIDE SEQUENCE [LARGE SCALE GENOMIC DNA]</scope>
    <source>
        <strain evidence="4 5">DSM 21944</strain>
    </source>
</reference>
<dbReference type="NCBIfam" id="TIGR00254">
    <property type="entry name" value="GGDEF"/>
    <property type="match status" value="1"/>
</dbReference>
<dbReference type="InterPro" id="IPR029787">
    <property type="entry name" value="Nucleotide_cyclase"/>
</dbReference>
<dbReference type="AlphaFoldDB" id="A0A4R3LJ11"/>
<evidence type="ECO:0000313" key="4">
    <source>
        <dbReference type="EMBL" id="TCS98494.1"/>
    </source>
</evidence>